<dbReference type="PANTHER" id="PTHR43238">
    <property type="entry name" value="GDP-L-FUCOSE SYNTHASE"/>
    <property type="match status" value="1"/>
</dbReference>
<dbReference type="GO" id="GO:0050577">
    <property type="term" value="F:GDP-L-fucose synthase activity"/>
    <property type="evidence" value="ECO:0007669"/>
    <property type="project" value="TreeGrafter"/>
</dbReference>
<name>X1EGR2_9ZZZZ</name>
<feature type="non-terminal residue" evidence="2">
    <location>
        <position position="1"/>
    </location>
</feature>
<feature type="domain" description="NAD-dependent epimerase/dehydratase" evidence="1">
    <location>
        <begin position="9"/>
        <end position="87"/>
    </location>
</feature>
<protein>
    <recommendedName>
        <fullName evidence="1">NAD-dependent epimerase/dehydratase domain-containing protein</fullName>
    </recommendedName>
</protein>
<dbReference type="AlphaFoldDB" id="X1EGR2"/>
<accession>X1EGR2</accession>
<dbReference type="PANTHER" id="PTHR43238:SF1">
    <property type="entry name" value="GDP-L-FUCOSE SYNTHASE"/>
    <property type="match status" value="1"/>
</dbReference>
<dbReference type="InterPro" id="IPR001509">
    <property type="entry name" value="Epimerase_deHydtase"/>
</dbReference>
<dbReference type="SUPFAM" id="SSF51735">
    <property type="entry name" value="NAD(P)-binding Rossmann-fold domains"/>
    <property type="match status" value="1"/>
</dbReference>
<dbReference type="Gene3D" id="3.40.50.720">
    <property type="entry name" value="NAD(P)-binding Rossmann-like Domain"/>
    <property type="match status" value="1"/>
</dbReference>
<comment type="caution">
    <text evidence="2">The sequence shown here is derived from an EMBL/GenBank/DDBJ whole genome shotgun (WGS) entry which is preliminary data.</text>
</comment>
<evidence type="ECO:0000313" key="2">
    <source>
        <dbReference type="EMBL" id="GAH32476.1"/>
    </source>
</evidence>
<gene>
    <name evidence="2" type="ORF">S03H2_21865</name>
</gene>
<evidence type="ECO:0000259" key="1">
    <source>
        <dbReference type="Pfam" id="PF01370"/>
    </source>
</evidence>
<organism evidence="2">
    <name type="scientific">marine sediment metagenome</name>
    <dbReference type="NCBI Taxonomy" id="412755"/>
    <lineage>
        <taxon>unclassified sequences</taxon>
        <taxon>metagenomes</taxon>
        <taxon>ecological metagenomes</taxon>
    </lineage>
</organism>
<proteinExistence type="predicted"/>
<dbReference type="InterPro" id="IPR036291">
    <property type="entry name" value="NAD(P)-bd_dom_sf"/>
</dbReference>
<sequence length="102" mass="11475">NKMKPSSKIYLAGHDGLVGSAILRNLKSKEYNNFVFTPYPEFDLTNQQTTADFFQKEKPEYVFLAAAKVGGIMANNTYRAQFIYEKSTLFITKTQASAMSST</sequence>
<dbReference type="Pfam" id="PF01370">
    <property type="entry name" value="Epimerase"/>
    <property type="match status" value="1"/>
</dbReference>
<dbReference type="EMBL" id="BARU01011693">
    <property type="protein sequence ID" value="GAH32476.1"/>
    <property type="molecule type" value="Genomic_DNA"/>
</dbReference>
<reference evidence="2" key="1">
    <citation type="journal article" date="2014" name="Front. Microbiol.">
        <title>High frequency of phylogenetically diverse reductive dehalogenase-homologous genes in deep subseafloor sedimentary metagenomes.</title>
        <authorList>
            <person name="Kawai M."/>
            <person name="Futagami T."/>
            <person name="Toyoda A."/>
            <person name="Takaki Y."/>
            <person name="Nishi S."/>
            <person name="Hori S."/>
            <person name="Arai W."/>
            <person name="Tsubouchi T."/>
            <person name="Morono Y."/>
            <person name="Uchiyama I."/>
            <person name="Ito T."/>
            <person name="Fujiyama A."/>
            <person name="Inagaki F."/>
            <person name="Takami H."/>
        </authorList>
    </citation>
    <scope>NUCLEOTIDE SEQUENCE</scope>
    <source>
        <strain evidence="2">Expedition CK06-06</strain>
    </source>
</reference>